<protein>
    <recommendedName>
        <fullName evidence="3">Immunity protein 8</fullName>
    </recommendedName>
</protein>
<accession>A0ABX4IFR0</accession>
<dbReference type="InterPro" id="IPR028964">
    <property type="entry name" value="Imm8"/>
</dbReference>
<dbReference type="EMBL" id="NYPG01000002">
    <property type="protein sequence ID" value="PDK41841.1"/>
    <property type="molecule type" value="Genomic_DNA"/>
</dbReference>
<dbReference type="Proteomes" id="UP000219632">
    <property type="component" value="Unassembled WGS sequence"/>
</dbReference>
<sequence>MKNQNRLELVLLQEIHSTKLNRPLKDWEPSPKEEIYMVVDMFIGTNDTEKGGNYFNVLVVTPEALYKSKHLPKEKRKFIVLENYSYDLLLSKIETILQKCSKNNWEDSCQALQNYFCWEFENYKG</sequence>
<proteinExistence type="predicted"/>
<evidence type="ECO:0000313" key="1">
    <source>
        <dbReference type="EMBL" id="PDK41841.1"/>
    </source>
</evidence>
<reference evidence="1 2" key="1">
    <citation type="submission" date="2017-09" db="EMBL/GenBank/DDBJ databases">
        <title>Draft Genomes of 144 Listeria Monocytogenes isolates from foods.</title>
        <authorList>
            <person name="Wu C.H."/>
            <person name="Ng J."/>
            <person name="Kiang D."/>
            <person name="Chen C.-Y."/>
            <person name="Frink S."/>
            <person name="Lafrades M."/>
            <person name="Morales C."/>
            <person name="Park P."/>
            <person name="Zwick M."/>
        </authorList>
    </citation>
    <scope>NUCLEOTIDE SEQUENCE [LARGE SCALE GENOMIC DNA]</scope>
    <source>
        <strain evidence="1 2">CDPHFDLB-F14M01633.75-2</strain>
    </source>
</reference>
<dbReference type="RefSeq" id="WP_097349881.1">
    <property type="nucleotide sequence ID" value="NZ_CP122330.1"/>
</dbReference>
<comment type="caution">
    <text evidence="1">The sequence shown here is derived from an EMBL/GenBank/DDBJ whole genome shotgun (WGS) entry which is preliminary data.</text>
</comment>
<gene>
    <name evidence="1" type="ORF">AFZ32_03670</name>
</gene>
<name>A0ABX4IFR0_LISWE</name>
<evidence type="ECO:0008006" key="3">
    <source>
        <dbReference type="Google" id="ProtNLM"/>
    </source>
</evidence>
<organism evidence="1 2">
    <name type="scientific">Listeria welshimeri</name>
    <dbReference type="NCBI Taxonomy" id="1643"/>
    <lineage>
        <taxon>Bacteria</taxon>
        <taxon>Bacillati</taxon>
        <taxon>Bacillota</taxon>
        <taxon>Bacilli</taxon>
        <taxon>Bacillales</taxon>
        <taxon>Listeriaceae</taxon>
        <taxon>Listeria</taxon>
    </lineage>
</organism>
<keyword evidence="2" id="KW-1185">Reference proteome</keyword>
<dbReference type="Pfam" id="PF15586">
    <property type="entry name" value="Imm8"/>
    <property type="match status" value="1"/>
</dbReference>
<evidence type="ECO:0000313" key="2">
    <source>
        <dbReference type="Proteomes" id="UP000219632"/>
    </source>
</evidence>